<evidence type="ECO:0000313" key="1">
    <source>
        <dbReference type="EMBL" id="OBJ39181.1"/>
    </source>
</evidence>
<dbReference type="Proteomes" id="UP000093898">
    <property type="component" value="Unassembled WGS sequence"/>
</dbReference>
<dbReference type="RefSeq" id="WP_064983618.1">
    <property type="nucleotide sequence ID" value="NZ_LZLC01000185.1"/>
</dbReference>
<reference evidence="1 2" key="1">
    <citation type="submission" date="2016-06" db="EMBL/GenBank/DDBJ databases">
        <authorList>
            <person name="Kjaerup R.B."/>
            <person name="Dalgaard T.S."/>
            <person name="Juul-Madsen H.R."/>
        </authorList>
    </citation>
    <scope>NUCLEOTIDE SEQUENCE [LARGE SCALE GENOMIC DNA]</scope>
    <source>
        <strain evidence="1 2">1127319.6</strain>
    </source>
</reference>
<accession>A0A1A3GUX8</accession>
<protein>
    <submittedName>
        <fullName evidence="1">Uncharacterized protein</fullName>
    </submittedName>
</protein>
<dbReference type="AlphaFoldDB" id="A0A1A3GUX8"/>
<dbReference type="STRING" id="56689.GCA_001291445_01382"/>
<evidence type="ECO:0000313" key="2">
    <source>
        <dbReference type="Proteomes" id="UP000093898"/>
    </source>
</evidence>
<comment type="caution">
    <text evidence="1">The sequence shown here is derived from an EMBL/GenBank/DDBJ whole genome shotgun (WGS) entry which is preliminary data.</text>
</comment>
<name>A0A1A3GUX8_MYCMU</name>
<organism evidence="1 2">
    <name type="scientific">Mycolicibacterium mucogenicum</name>
    <name type="common">Mycobacterium mucogenicum</name>
    <dbReference type="NCBI Taxonomy" id="56689"/>
    <lineage>
        <taxon>Bacteria</taxon>
        <taxon>Bacillati</taxon>
        <taxon>Actinomycetota</taxon>
        <taxon>Actinomycetes</taxon>
        <taxon>Mycobacteriales</taxon>
        <taxon>Mycobacteriaceae</taxon>
        <taxon>Mycolicibacterium</taxon>
    </lineage>
</organism>
<gene>
    <name evidence="1" type="ORF">A5630_28170</name>
</gene>
<dbReference type="OrthoDB" id="4764413at2"/>
<dbReference type="EMBL" id="LZLC01000185">
    <property type="protein sequence ID" value="OBJ39181.1"/>
    <property type="molecule type" value="Genomic_DNA"/>
</dbReference>
<sequence length="68" mass="7717">MNQTTTATMHFRMATTHPAVTRWWTEAESVISAAMRWLSTPAAAEPASRAAYHSYLEQACMAREMERL</sequence>
<proteinExistence type="predicted"/>